<evidence type="ECO:0000256" key="6">
    <source>
        <dbReference type="ARBA" id="ARBA00022917"/>
    </source>
</evidence>
<dbReference type="Gene3D" id="3.30.930.10">
    <property type="entry name" value="Bira Bifunctional Protein, Domain 2"/>
    <property type="match status" value="1"/>
</dbReference>
<feature type="binding site" evidence="10">
    <location>
        <begin position="83"/>
        <end position="85"/>
    </location>
    <ligand>
        <name>L-histidine</name>
        <dbReference type="ChEBI" id="CHEBI:57595"/>
    </ligand>
</feature>
<dbReference type="InterPro" id="IPR004516">
    <property type="entry name" value="HisRS/HisZ"/>
</dbReference>
<organism evidence="12 13">
    <name type="scientific">Ilumatobacter coccineus</name>
    <dbReference type="NCBI Taxonomy" id="467094"/>
    <lineage>
        <taxon>Bacteria</taxon>
        <taxon>Bacillati</taxon>
        <taxon>Actinomycetota</taxon>
        <taxon>Acidimicrobiia</taxon>
        <taxon>Acidimicrobiales</taxon>
        <taxon>Ilumatobacteraceae</taxon>
        <taxon>Ilumatobacter</taxon>
    </lineage>
</organism>
<dbReference type="EC" id="6.1.1.21" evidence="9"/>
<dbReference type="GO" id="GO:0005524">
    <property type="term" value="F:ATP binding"/>
    <property type="evidence" value="ECO:0007669"/>
    <property type="project" value="UniProtKB-UniRule"/>
</dbReference>
<feature type="binding site" evidence="10">
    <location>
        <position position="125"/>
    </location>
    <ligand>
        <name>L-histidine</name>
        <dbReference type="ChEBI" id="CHEBI:57595"/>
    </ligand>
</feature>
<keyword evidence="2 9" id="KW-0963">Cytoplasm</keyword>
<evidence type="ECO:0000256" key="2">
    <source>
        <dbReference type="ARBA" id="ARBA00022490"/>
    </source>
</evidence>
<keyword evidence="5 9" id="KW-0067">ATP-binding</keyword>
<comment type="catalytic activity">
    <reaction evidence="8 9">
        <text>tRNA(His) + L-histidine + ATP = L-histidyl-tRNA(His) + AMP + diphosphate + H(+)</text>
        <dbReference type="Rhea" id="RHEA:17313"/>
        <dbReference type="Rhea" id="RHEA-COMP:9665"/>
        <dbReference type="Rhea" id="RHEA-COMP:9689"/>
        <dbReference type="ChEBI" id="CHEBI:15378"/>
        <dbReference type="ChEBI" id="CHEBI:30616"/>
        <dbReference type="ChEBI" id="CHEBI:33019"/>
        <dbReference type="ChEBI" id="CHEBI:57595"/>
        <dbReference type="ChEBI" id="CHEBI:78442"/>
        <dbReference type="ChEBI" id="CHEBI:78527"/>
        <dbReference type="ChEBI" id="CHEBI:456215"/>
        <dbReference type="EC" id="6.1.1.21"/>
    </reaction>
</comment>
<evidence type="ECO:0000313" key="12">
    <source>
        <dbReference type="EMBL" id="PIE31798.1"/>
    </source>
</evidence>
<dbReference type="InterPro" id="IPR015807">
    <property type="entry name" value="His-tRNA-ligase"/>
</dbReference>
<gene>
    <name evidence="9" type="primary">hisS</name>
    <name evidence="12" type="ORF">CSA55_04840</name>
</gene>
<feature type="domain" description="Aminoacyl-transfer RNA synthetases class-II family profile" evidence="11">
    <location>
        <begin position="24"/>
        <end position="323"/>
    </location>
</feature>
<feature type="binding site" evidence="10">
    <location>
        <position position="256"/>
    </location>
    <ligand>
        <name>L-histidine</name>
        <dbReference type="ChEBI" id="CHEBI:57595"/>
    </ligand>
</feature>
<evidence type="ECO:0000313" key="13">
    <source>
        <dbReference type="Proteomes" id="UP000230914"/>
    </source>
</evidence>
<evidence type="ECO:0000256" key="10">
    <source>
        <dbReference type="PIRSR" id="PIRSR001549-1"/>
    </source>
</evidence>
<keyword evidence="3 9" id="KW-0436">Ligase</keyword>
<dbReference type="InterPro" id="IPR004154">
    <property type="entry name" value="Anticodon-bd"/>
</dbReference>
<dbReference type="GO" id="GO:0004821">
    <property type="term" value="F:histidine-tRNA ligase activity"/>
    <property type="evidence" value="ECO:0007669"/>
    <property type="project" value="UniProtKB-UniRule"/>
</dbReference>
<dbReference type="InterPro" id="IPR036621">
    <property type="entry name" value="Anticodon-bd_dom_sf"/>
</dbReference>
<dbReference type="PANTHER" id="PTHR43707:SF1">
    <property type="entry name" value="HISTIDINE--TRNA LIGASE, MITOCHONDRIAL-RELATED"/>
    <property type="match status" value="1"/>
</dbReference>
<evidence type="ECO:0000256" key="3">
    <source>
        <dbReference type="ARBA" id="ARBA00022598"/>
    </source>
</evidence>
<keyword evidence="7 9" id="KW-0030">Aminoacyl-tRNA synthetase</keyword>
<evidence type="ECO:0000259" key="11">
    <source>
        <dbReference type="PROSITE" id="PS50862"/>
    </source>
</evidence>
<dbReference type="InterPro" id="IPR041715">
    <property type="entry name" value="HisRS-like_core"/>
</dbReference>
<dbReference type="Pfam" id="PF03129">
    <property type="entry name" value="HGTP_anticodon"/>
    <property type="match status" value="1"/>
</dbReference>
<name>A0A2G6K7U7_9ACTN</name>
<dbReference type="PANTHER" id="PTHR43707">
    <property type="entry name" value="HISTIDYL-TRNA SYNTHETASE"/>
    <property type="match status" value="1"/>
</dbReference>
<feature type="binding site" evidence="10">
    <location>
        <position position="129"/>
    </location>
    <ligand>
        <name>L-histidine</name>
        <dbReference type="ChEBI" id="CHEBI:57595"/>
    </ligand>
</feature>
<comment type="subcellular location">
    <subcellularLocation>
        <location evidence="9">Cytoplasm</location>
    </subcellularLocation>
</comment>
<keyword evidence="6 9" id="KW-0648">Protein biosynthesis</keyword>
<feature type="binding site" evidence="10">
    <location>
        <position position="111"/>
    </location>
    <ligand>
        <name>L-histidine</name>
        <dbReference type="ChEBI" id="CHEBI:57595"/>
    </ligand>
</feature>
<feature type="binding site" evidence="10">
    <location>
        <begin position="260"/>
        <end position="261"/>
    </location>
    <ligand>
        <name>L-histidine</name>
        <dbReference type="ChEBI" id="CHEBI:57595"/>
    </ligand>
</feature>
<dbReference type="Pfam" id="PF13393">
    <property type="entry name" value="tRNA-synt_His"/>
    <property type="match status" value="1"/>
</dbReference>
<dbReference type="PROSITE" id="PS50862">
    <property type="entry name" value="AA_TRNA_LIGASE_II"/>
    <property type="match status" value="1"/>
</dbReference>
<evidence type="ECO:0000256" key="1">
    <source>
        <dbReference type="ARBA" id="ARBA00008226"/>
    </source>
</evidence>
<dbReference type="InterPro" id="IPR033656">
    <property type="entry name" value="HisRS_anticodon"/>
</dbReference>
<evidence type="ECO:0000256" key="7">
    <source>
        <dbReference type="ARBA" id="ARBA00023146"/>
    </source>
</evidence>
<dbReference type="EMBL" id="PDSL01000065">
    <property type="protein sequence ID" value="PIE31798.1"/>
    <property type="molecule type" value="Genomic_DNA"/>
</dbReference>
<accession>A0A2G6K7U7</accession>
<dbReference type="Proteomes" id="UP000230914">
    <property type="component" value="Unassembled WGS sequence"/>
</dbReference>
<evidence type="ECO:0000256" key="8">
    <source>
        <dbReference type="ARBA" id="ARBA00047639"/>
    </source>
</evidence>
<reference evidence="12 13" key="1">
    <citation type="submission" date="2017-10" db="EMBL/GenBank/DDBJ databases">
        <title>Novel microbial diversity and functional potential in the marine mammal oral microbiome.</title>
        <authorList>
            <person name="Dudek N.K."/>
            <person name="Sun C.L."/>
            <person name="Burstein D."/>
            <person name="Kantor R.S."/>
            <person name="Aliaga Goltsman D.S."/>
            <person name="Bik E.M."/>
            <person name="Thomas B.C."/>
            <person name="Banfield J.F."/>
            <person name="Relman D.A."/>
        </authorList>
    </citation>
    <scope>NUCLEOTIDE SEQUENCE [LARGE SCALE GENOMIC DNA]</scope>
    <source>
        <strain evidence="12">DOLJORAL78_61_10</strain>
    </source>
</reference>
<dbReference type="CDD" id="cd00773">
    <property type="entry name" value="HisRS-like_core"/>
    <property type="match status" value="1"/>
</dbReference>
<comment type="subunit">
    <text evidence="9">Homodimer.</text>
</comment>
<proteinExistence type="inferred from homology"/>
<evidence type="ECO:0000256" key="9">
    <source>
        <dbReference type="HAMAP-Rule" id="MF_00127"/>
    </source>
</evidence>
<protein>
    <recommendedName>
        <fullName evidence="9">Histidine--tRNA ligase</fullName>
        <ecNumber evidence="9">6.1.1.21</ecNumber>
    </recommendedName>
    <alternativeName>
        <fullName evidence="9">Histidyl-tRNA synthetase</fullName>
        <shortName evidence="9">HisRS</shortName>
    </alternativeName>
</protein>
<dbReference type="InterPro" id="IPR006195">
    <property type="entry name" value="aa-tRNA-synth_II"/>
</dbReference>
<keyword evidence="4 9" id="KW-0547">Nucleotide-binding</keyword>
<dbReference type="AlphaFoldDB" id="A0A2G6K7U7"/>
<dbReference type="PIRSF" id="PIRSF001549">
    <property type="entry name" value="His-tRNA_synth"/>
    <property type="match status" value="1"/>
</dbReference>
<dbReference type="HAMAP" id="MF_00127">
    <property type="entry name" value="His_tRNA_synth"/>
    <property type="match status" value="1"/>
</dbReference>
<dbReference type="Gene3D" id="3.40.50.800">
    <property type="entry name" value="Anticodon-binding domain"/>
    <property type="match status" value="1"/>
</dbReference>
<sequence>MVMSSFQTSPGMRDILAPESARWREFTRLFAETVEPAGYEQIIPPIMEDLGVFSRIGEATDVVTKEMYQFVDQGGRRMALRPEQTASVCRAFAQHRPVTPWKAWYSGPNFRYEKPQRGRYRQFDQVGVEVLGVDDPYLDVEVIALGWEFYRRLGLTQVSLILNSLGEPDDRARYVAALDTYLRSHLGDLSPQSQATLEKNPLRVLDSKRAQDAAIIAAAPTIDAYWSDGAADHFEMVRSGLDRLGIAYVIDHKLVRGLDYYRRTTFEYVGGTLDSAQNALGGGGRYDRLVEELGGPPTPGIGFALGVDRTLLACDDEGVFAAPDTSVDVFVVDTTGGGEALGLTTELRAAGISADRAYGGRSMKAQMKAANRSQASLAVLVGTDEVAANTVTLRYLAEGTQGAVPRDQLVSTIANHLSGTPS</sequence>
<comment type="caution">
    <text evidence="12">The sequence shown here is derived from an EMBL/GenBank/DDBJ whole genome shotgun (WGS) entry which is preliminary data.</text>
</comment>
<dbReference type="SUPFAM" id="SSF55681">
    <property type="entry name" value="Class II aaRS and biotin synthetases"/>
    <property type="match status" value="1"/>
</dbReference>
<dbReference type="SUPFAM" id="SSF52954">
    <property type="entry name" value="Class II aaRS ABD-related"/>
    <property type="match status" value="1"/>
</dbReference>
<dbReference type="InterPro" id="IPR045864">
    <property type="entry name" value="aa-tRNA-synth_II/BPL/LPL"/>
</dbReference>
<dbReference type="GO" id="GO:0005737">
    <property type="term" value="C:cytoplasm"/>
    <property type="evidence" value="ECO:0007669"/>
    <property type="project" value="UniProtKB-SubCell"/>
</dbReference>
<evidence type="ECO:0000256" key="4">
    <source>
        <dbReference type="ARBA" id="ARBA00022741"/>
    </source>
</evidence>
<dbReference type="GO" id="GO:0006427">
    <property type="term" value="P:histidyl-tRNA aminoacylation"/>
    <property type="evidence" value="ECO:0007669"/>
    <property type="project" value="UniProtKB-UniRule"/>
</dbReference>
<evidence type="ECO:0000256" key="5">
    <source>
        <dbReference type="ARBA" id="ARBA00022840"/>
    </source>
</evidence>
<dbReference type="CDD" id="cd00859">
    <property type="entry name" value="HisRS_anticodon"/>
    <property type="match status" value="1"/>
</dbReference>
<dbReference type="NCBIfam" id="TIGR00442">
    <property type="entry name" value="hisS"/>
    <property type="match status" value="1"/>
</dbReference>
<comment type="similarity">
    <text evidence="1 9">Belongs to the class-II aminoacyl-tRNA synthetase family.</text>
</comment>